<keyword evidence="2" id="KW-0732">Signal</keyword>
<dbReference type="HOGENOM" id="CLU_018588_0_0_1"/>
<keyword evidence="4" id="KW-1185">Reference proteome</keyword>
<gene>
    <name evidence="3" type="ORF">S7711_03118</name>
</gene>
<evidence type="ECO:0000256" key="1">
    <source>
        <dbReference type="SAM" id="MobiDB-lite"/>
    </source>
</evidence>
<dbReference type="EMBL" id="KL647752">
    <property type="protein sequence ID" value="KEY73819.1"/>
    <property type="molecule type" value="Genomic_DNA"/>
</dbReference>
<dbReference type="AlphaFoldDB" id="A0A084B8E0"/>
<evidence type="ECO:0000313" key="3">
    <source>
        <dbReference type="EMBL" id="KEY73819.1"/>
    </source>
</evidence>
<feature type="region of interest" description="Disordered" evidence="1">
    <location>
        <begin position="82"/>
        <end position="109"/>
    </location>
</feature>
<evidence type="ECO:0000313" key="4">
    <source>
        <dbReference type="Proteomes" id="UP000028045"/>
    </source>
</evidence>
<feature type="signal peptide" evidence="2">
    <location>
        <begin position="1"/>
        <end position="16"/>
    </location>
</feature>
<feature type="chain" id="PRO_5001771785" evidence="2">
    <location>
        <begin position="17"/>
        <end position="682"/>
    </location>
</feature>
<evidence type="ECO:0000256" key="2">
    <source>
        <dbReference type="SAM" id="SignalP"/>
    </source>
</evidence>
<dbReference type="Proteomes" id="UP000028045">
    <property type="component" value="Unassembled WGS sequence"/>
</dbReference>
<proteinExistence type="predicted"/>
<organism evidence="3 4">
    <name type="scientific">Stachybotrys chartarum (strain CBS 109288 / IBT 7711)</name>
    <name type="common">Toxic black mold</name>
    <name type="synonym">Stilbospora chartarum</name>
    <dbReference type="NCBI Taxonomy" id="1280523"/>
    <lineage>
        <taxon>Eukaryota</taxon>
        <taxon>Fungi</taxon>
        <taxon>Dikarya</taxon>
        <taxon>Ascomycota</taxon>
        <taxon>Pezizomycotina</taxon>
        <taxon>Sordariomycetes</taxon>
        <taxon>Hypocreomycetidae</taxon>
        <taxon>Hypocreales</taxon>
        <taxon>Stachybotryaceae</taxon>
        <taxon>Stachybotrys</taxon>
    </lineage>
</organism>
<name>A0A084B8E0_STACB</name>
<protein>
    <submittedName>
        <fullName evidence="3">Uncharacterized protein</fullName>
    </submittedName>
</protein>
<sequence>MRAASVFILAAPSVLAVVFRSCTKDNLFSSLAEDGINFCSSVLDSHCASVATPTQFTMYKSSLIASQCDCVLTERAIPGVSSTPGVLESTTPSTPRTPPGPAQPSVTGDSSSVFTLGSSLISFNDTAVVTRSRTVGSLTYTIPEPSFTGWNSTVATASVGSNTRVFGTGSLIISPRPSAPISGTVGFTIPPFNWTTATPTFLTPTGLNGTVSLPTINATGTIPTTPVVVFTQVAQTAYSRQSSCYALPTSPGSPARRALLQNSKLREAEAEIPYPYIESLSFDSQGLDPLVLTIRDFSEGTYMIDISNKTRLAVSDLNGNSMVICPEGIFFSTAECQYDISILVEDMFTQLGDKSGIVCSGRGYMARMKDMDFTQTLYLQDQCGDPVTRDIRKYPRLKVGETECTDMEIDEDTGRWEFDCTFPGSESSILQCQKAVVDDVIDFLFTEPFGGECPDLSSVITTLASALQLLVSKESLKEELYNQDLTDEEKDDADEAVSNYLQLWRILKHAFLVVGTESKSALEQYVDVYNTYRDLKADVCESIHSDEIPLQLTLVAGASIIPAITTLNWSPSPARTYNLTVQDPSSIACCAPSYVATTSYGSCAYPGAALIGDTGCVCGRTVDGRGLAFERRECGNPPGECKREGDCGDGLVCVTGTCCGRGVCVDPYACAQKGTGLVDWRL</sequence>
<accession>A0A084B8E0</accession>
<dbReference type="OrthoDB" id="5394947at2759"/>
<reference evidence="3 4" key="1">
    <citation type="journal article" date="2014" name="BMC Genomics">
        <title>Comparative genome sequencing reveals chemotype-specific gene clusters in the toxigenic black mold Stachybotrys.</title>
        <authorList>
            <person name="Semeiks J."/>
            <person name="Borek D."/>
            <person name="Otwinowski Z."/>
            <person name="Grishin N.V."/>
        </authorList>
    </citation>
    <scope>NUCLEOTIDE SEQUENCE [LARGE SCALE GENOMIC DNA]</scope>
    <source>
        <strain evidence="4">CBS 109288 / IBT 7711</strain>
    </source>
</reference>